<evidence type="ECO:0000256" key="1">
    <source>
        <dbReference type="SAM" id="SignalP"/>
    </source>
</evidence>
<dbReference type="AlphaFoldDB" id="A0AAV0WAX0"/>
<accession>A0AAV0WAX0</accession>
<proteinExistence type="predicted"/>
<feature type="signal peptide" evidence="1">
    <location>
        <begin position="1"/>
        <end position="19"/>
    </location>
</feature>
<evidence type="ECO:0000313" key="2">
    <source>
        <dbReference type="EMBL" id="CAI6352942.1"/>
    </source>
</evidence>
<name>A0AAV0WAX0_9HEMI</name>
<dbReference type="Proteomes" id="UP001160148">
    <property type="component" value="Unassembled WGS sequence"/>
</dbReference>
<organism evidence="2 3">
    <name type="scientific">Macrosiphum euphorbiae</name>
    <name type="common">potato aphid</name>
    <dbReference type="NCBI Taxonomy" id="13131"/>
    <lineage>
        <taxon>Eukaryota</taxon>
        <taxon>Metazoa</taxon>
        <taxon>Ecdysozoa</taxon>
        <taxon>Arthropoda</taxon>
        <taxon>Hexapoda</taxon>
        <taxon>Insecta</taxon>
        <taxon>Pterygota</taxon>
        <taxon>Neoptera</taxon>
        <taxon>Paraneoptera</taxon>
        <taxon>Hemiptera</taxon>
        <taxon>Sternorrhyncha</taxon>
        <taxon>Aphidomorpha</taxon>
        <taxon>Aphidoidea</taxon>
        <taxon>Aphididae</taxon>
        <taxon>Macrosiphini</taxon>
        <taxon>Macrosiphum</taxon>
    </lineage>
</organism>
<feature type="chain" id="PRO_5043762806" evidence="1">
    <location>
        <begin position="20"/>
        <end position="224"/>
    </location>
</feature>
<reference evidence="2 3" key="1">
    <citation type="submission" date="2023-01" db="EMBL/GenBank/DDBJ databases">
        <authorList>
            <person name="Whitehead M."/>
        </authorList>
    </citation>
    <scope>NUCLEOTIDE SEQUENCE [LARGE SCALE GENOMIC DNA]</scope>
</reference>
<protein>
    <submittedName>
        <fullName evidence="2">Uncharacterized protein</fullName>
    </submittedName>
</protein>
<keyword evidence="1" id="KW-0732">Signal</keyword>
<comment type="caution">
    <text evidence="2">The sequence shown here is derived from an EMBL/GenBank/DDBJ whole genome shotgun (WGS) entry which is preliminary data.</text>
</comment>
<keyword evidence="3" id="KW-1185">Reference proteome</keyword>
<sequence>MQFLLKICVLSIIIRYTVSELQCLSSNRNVDKCQDWKKMSVLVADLVGRSIVNDKVETKSNMLTLLIRAASGVIGHGTNGLKTLIVNGLVLLTKTILTVSDYGTTNYRGTSQKTKSFPDGRPIDWIMNNPYIKSMMNDATDETLPDLLIEQLASGMPCVQLLLCRLSPIIHYMQRRVKESRRGRSQEWVAWNVSDWQQVKGNAKHCSEKHYDCSKMIKLNNSSR</sequence>
<gene>
    <name evidence="2" type="ORF">MEUPH1_LOCUS9125</name>
</gene>
<dbReference type="EMBL" id="CARXXK010000002">
    <property type="protein sequence ID" value="CAI6352942.1"/>
    <property type="molecule type" value="Genomic_DNA"/>
</dbReference>
<evidence type="ECO:0000313" key="3">
    <source>
        <dbReference type="Proteomes" id="UP001160148"/>
    </source>
</evidence>